<evidence type="ECO:0000313" key="2">
    <source>
        <dbReference type="Proteomes" id="UP000199541"/>
    </source>
</evidence>
<sequence>MANDADLEFGGLAVGVSGHDPLTEELQAVHLRLDAASDMVA</sequence>
<dbReference type="Proteomes" id="UP000199541">
    <property type="component" value="Unassembled WGS sequence"/>
</dbReference>
<accession>A0A1H3FQD5</accession>
<gene>
    <name evidence="1" type="ORF">SAMN05444006_1471</name>
</gene>
<comment type="caution">
    <text evidence="1">The sequence shown here is derived from an EMBL/GenBank/DDBJ whole genome shotgun (WGS) entry which is preliminary data.</text>
</comment>
<name>A0A1H3FQD5_9RHOB</name>
<keyword evidence="2" id="KW-1185">Reference proteome</keyword>
<reference evidence="1 2" key="1">
    <citation type="submission" date="2016-10" db="EMBL/GenBank/DDBJ databases">
        <authorList>
            <person name="Varghese N."/>
            <person name="Submissions S."/>
        </authorList>
    </citation>
    <scope>NUCLEOTIDE SEQUENCE [LARGE SCALE GENOMIC DNA]</scope>
    <source>
        <strain evidence="1 2">DSM 24802</strain>
    </source>
</reference>
<dbReference type="EMBL" id="FNOB01000047">
    <property type="protein sequence ID" value="SDX93263.1"/>
    <property type="molecule type" value="Genomic_DNA"/>
</dbReference>
<proteinExistence type="predicted"/>
<organism evidence="1 2">
    <name type="scientific">Allgaiera indica</name>
    <dbReference type="NCBI Taxonomy" id="765699"/>
    <lineage>
        <taxon>Bacteria</taxon>
        <taxon>Pseudomonadati</taxon>
        <taxon>Pseudomonadota</taxon>
        <taxon>Alphaproteobacteria</taxon>
        <taxon>Rhodobacterales</taxon>
        <taxon>Paracoccaceae</taxon>
        <taxon>Allgaiera</taxon>
    </lineage>
</organism>
<protein>
    <submittedName>
        <fullName evidence="1">Uncharacterized protein</fullName>
    </submittedName>
</protein>
<evidence type="ECO:0000313" key="1">
    <source>
        <dbReference type="EMBL" id="SDX93263.1"/>
    </source>
</evidence>
<feature type="non-terminal residue" evidence="1">
    <location>
        <position position="41"/>
    </location>
</feature>